<dbReference type="InterPro" id="IPR001173">
    <property type="entry name" value="Glyco_trans_2-like"/>
</dbReference>
<dbReference type="PANTHER" id="PTHR12526">
    <property type="entry name" value="GLYCOSYLTRANSFERASE"/>
    <property type="match status" value="1"/>
</dbReference>
<evidence type="ECO:0000313" key="3">
    <source>
        <dbReference type="Proteomes" id="UP000315648"/>
    </source>
</evidence>
<dbReference type="SUPFAM" id="SSF53448">
    <property type="entry name" value="Nucleotide-diphospho-sugar transferases"/>
    <property type="match status" value="1"/>
</dbReference>
<dbReference type="SUPFAM" id="SSF53756">
    <property type="entry name" value="UDP-Glycosyltransferase/glycogen phosphorylase"/>
    <property type="match status" value="2"/>
</dbReference>
<dbReference type="CDD" id="cd03801">
    <property type="entry name" value="GT4_PimA-like"/>
    <property type="match status" value="1"/>
</dbReference>
<dbReference type="PANTHER" id="PTHR12526:SF600">
    <property type="entry name" value="GLYCOSYL TRANSFERASE GROUP 1"/>
    <property type="match status" value="1"/>
</dbReference>
<proteinExistence type="predicted"/>
<sequence length="1155" mass="127450">MPAVFLPKVIQRTFAKLTRQGSLPHAVHYDFAIVCRESLGSGAGDIGVYSRLLIEALAAAGKRSVVFTGSPEAACSFEGNALVDYVVVETPRTAPYATVTGAEFLHAYALCTKLIEFLETHSIQTIEFPDRHAEGYFFINHNLVYRRIPSVAVRLHLPAFVVDDDNEKSPRSLHEARVYAAEKEALQRADHILYSGPAILERVLDYFTPAEAEALRIRATSIPNNFPAPLGASTPSTSLEHAARVKKTGCLGPLEYRRGADQLVIQACRYFAGQPDSTIQFHLIGEDTLTANGLSFSSYLSRLIPDAARDHFVFERPLAGAALQQQLSALDAFVLPARFDHHPAALNDILPLQKPVFVSTRGGMADLDAHYPSIRRFDPLAHADWQRFFIDLENGLPAPAPAASDKPAQINAGIIAAYLELKPEVTATLAPVRMSVVIAHLNDAENLTNLLNSLRAAKDSARLEIIVVDDGSPDDVQASLQSAFPGVIFLQTPQSRSGPFLARKIGTETAASDYVLFVDADDHLDIERCFHYAQTLAETDRLDVLIPAMRHFGRETHASLPLPKSRVTVLFECYFHCGLIARKTSLLDGLEDACRATYNVAHSEDWMLGISLLFTGARISAVLDCAYFYNRTRPNTRSLENLFMEWQSTAIRHRHFDQAIARALTSDNLPISDLKLLRLVALGVEPPSATPPVEVRNSNYVAWHTHLYRTVKSLTGDPNYRPLKKSSANIAPAIPVFRSNLPSGTKPRLLFITRVLPNAEGTGPARRAYSVISAMAKTHDVSLLWITPPAHDQTTPVNLPEGCVEWRRLPSHAGDDRELRRRRELAGKHPRGFSFLFRQPVDWRDHTRGRLRLAADLLGGERFDVIHAFRMVMAPYALAIHRANPARSIQLDTDDIESSTLGRIGALYQKNADPVRAAESYSSARINARLERDLFPRFHHVFVCSQSDASRLAPRHKNIRVLPNIMPVPAQRPLAPAATKTFRFLFLGTLDYYPNTDALLWLCREILPRLRSTCDCELVVAGLNAPASLIQFLQQQDGVRFIGAVAHSATAFAAADALLVPLRAGGGTRLKIIEAFTQGIPVVSTTLGIEGIEAQPEEHFLVADTPEIFARAACRLTGDAALRDRLAKNAFDLVSREYSPAALARALEKTSVDLS</sequence>
<keyword evidence="3" id="KW-1185">Reference proteome</keyword>
<dbReference type="Gene3D" id="3.40.50.2000">
    <property type="entry name" value="Glycogen Phosphorylase B"/>
    <property type="match status" value="3"/>
</dbReference>
<dbReference type="OrthoDB" id="9811902at2"/>
<protein>
    <submittedName>
        <fullName evidence="2">Glycosyltransferase</fullName>
    </submittedName>
</protein>
<dbReference type="AlphaFoldDB" id="A0A556QJ55"/>
<dbReference type="InterPro" id="IPR029044">
    <property type="entry name" value="Nucleotide-diphossugar_trans"/>
</dbReference>
<dbReference type="CDD" id="cd00761">
    <property type="entry name" value="Glyco_tranf_GTA_type"/>
    <property type="match status" value="1"/>
</dbReference>
<name>A0A556QJ55_9BACT</name>
<evidence type="ECO:0000259" key="1">
    <source>
        <dbReference type="Pfam" id="PF00535"/>
    </source>
</evidence>
<evidence type="ECO:0000313" key="2">
    <source>
        <dbReference type="EMBL" id="TSJ76666.1"/>
    </source>
</evidence>
<feature type="domain" description="Glycosyltransferase 2-like" evidence="1">
    <location>
        <begin position="435"/>
        <end position="557"/>
    </location>
</feature>
<gene>
    <name evidence="2" type="ORF">FPL22_11100</name>
</gene>
<dbReference type="GO" id="GO:0016757">
    <property type="term" value="F:glycosyltransferase activity"/>
    <property type="evidence" value="ECO:0007669"/>
    <property type="project" value="TreeGrafter"/>
</dbReference>
<dbReference type="Pfam" id="PF00535">
    <property type="entry name" value="Glycos_transf_2"/>
    <property type="match status" value="1"/>
</dbReference>
<dbReference type="EMBL" id="VMBG01000002">
    <property type="protein sequence ID" value="TSJ76666.1"/>
    <property type="molecule type" value="Genomic_DNA"/>
</dbReference>
<keyword evidence="2" id="KW-0808">Transferase</keyword>
<reference evidence="2 3" key="1">
    <citation type="submission" date="2019-07" db="EMBL/GenBank/DDBJ databases">
        <title>Description of 53C-WASEF.</title>
        <authorList>
            <person name="Pitt A."/>
            <person name="Hahn M.W."/>
        </authorList>
    </citation>
    <scope>NUCLEOTIDE SEQUENCE [LARGE SCALE GENOMIC DNA]</scope>
    <source>
        <strain evidence="2 3">53C-WASEF</strain>
    </source>
</reference>
<comment type="caution">
    <text evidence="2">The sequence shown here is derived from an EMBL/GenBank/DDBJ whole genome shotgun (WGS) entry which is preliminary data.</text>
</comment>
<accession>A0A556QJ55</accession>
<dbReference type="Gene3D" id="3.90.550.10">
    <property type="entry name" value="Spore Coat Polysaccharide Biosynthesis Protein SpsA, Chain A"/>
    <property type="match status" value="1"/>
</dbReference>
<dbReference type="Proteomes" id="UP000315648">
    <property type="component" value="Unassembled WGS sequence"/>
</dbReference>
<dbReference type="Pfam" id="PF13692">
    <property type="entry name" value="Glyco_trans_1_4"/>
    <property type="match status" value="1"/>
</dbReference>
<organism evidence="2 3">
    <name type="scientific">Rariglobus hedericola</name>
    <dbReference type="NCBI Taxonomy" id="2597822"/>
    <lineage>
        <taxon>Bacteria</taxon>
        <taxon>Pseudomonadati</taxon>
        <taxon>Verrucomicrobiota</taxon>
        <taxon>Opitutia</taxon>
        <taxon>Opitutales</taxon>
        <taxon>Opitutaceae</taxon>
        <taxon>Rariglobus</taxon>
    </lineage>
</organism>